<comment type="caution">
    <text evidence="1">The sequence shown here is derived from an EMBL/GenBank/DDBJ whole genome shotgun (WGS) entry which is preliminary data.</text>
</comment>
<organism evidence="1 2">
    <name type="scientific">Portunus trituberculatus</name>
    <name type="common">Swimming crab</name>
    <name type="synonym">Neptunus trituberculatus</name>
    <dbReference type="NCBI Taxonomy" id="210409"/>
    <lineage>
        <taxon>Eukaryota</taxon>
        <taxon>Metazoa</taxon>
        <taxon>Ecdysozoa</taxon>
        <taxon>Arthropoda</taxon>
        <taxon>Crustacea</taxon>
        <taxon>Multicrustacea</taxon>
        <taxon>Malacostraca</taxon>
        <taxon>Eumalacostraca</taxon>
        <taxon>Eucarida</taxon>
        <taxon>Decapoda</taxon>
        <taxon>Pleocyemata</taxon>
        <taxon>Brachyura</taxon>
        <taxon>Eubrachyura</taxon>
        <taxon>Portunoidea</taxon>
        <taxon>Portunidae</taxon>
        <taxon>Portuninae</taxon>
        <taxon>Portunus</taxon>
    </lineage>
</organism>
<gene>
    <name evidence="1" type="ORF">E2C01_058938</name>
</gene>
<proteinExistence type="predicted"/>
<accession>A0A5B7H626</accession>
<name>A0A5B7H626_PORTR</name>
<reference evidence="1 2" key="1">
    <citation type="submission" date="2019-05" db="EMBL/GenBank/DDBJ databases">
        <title>Another draft genome of Portunus trituberculatus and its Hox gene families provides insights of decapod evolution.</title>
        <authorList>
            <person name="Jeong J.-H."/>
            <person name="Song I."/>
            <person name="Kim S."/>
            <person name="Choi T."/>
            <person name="Kim D."/>
            <person name="Ryu S."/>
            <person name="Kim W."/>
        </authorList>
    </citation>
    <scope>NUCLEOTIDE SEQUENCE [LARGE SCALE GENOMIC DNA]</scope>
    <source>
        <tissue evidence="1">Muscle</tissue>
    </source>
</reference>
<keyword evidence="2" id="KW-1185">Reference proteome</keyword>
<dbReference type="Proteomes" id="UP000324222">
    <property type="component" value="Unassembled WGS sequence"/>
</dbReference>
<dbReference type="AlphaFoldDB" id="A0A5B7H626"/>
<evidence type="ECO:0000313" key="1">
    <source>
        <dbReference type="EMBL" id="MPC64817.1"/>
    </source>
</evidence>
<evidence type="ECO:0000313" key="2">
    <source>
        <dbReference type="Proteomes" id="UP000324222"/>
    </source>
</evidence>
<sequence length="115" mass="12657">MSSLCFTSRLRAAISLSSPFTDTCSLPRSSVSPDTSNDFSSHSRCTLTRQEGGSLTPQFDHGGVFLGELCVEGGAHLPQLSLRRRLHQPHHLRPFTALPLQLRTRLSGKEGRKVE</sequence>
<protein>
    <submittedName>
        <fullName evidence="1">Uncharacterized protein</fullName>
    </submittedName>
</protein>
<dbReference type="EMBL" id="VSRR010022622">
    <property type="protein sequence ID" value="MPC64817.1"/>
    <property type="molecule type" value="Genomic_DNA"/>
</dbReference>